<evidence type="ECO:0000256" key="2">
    <source>
        <dbReference type="ARBA" id="ARBA00022723"/>
    </source>
</evidence>
<organism evidence="6 7">
    <name type="scientific">Lentinus brumalis</name>
    <dbReference type="NCBI Taxonomy" id="2498619"/>
    <lineage>
        <taxon>Eukaryota</taxon>
        <taxon>Fungi</taxon>
        <taxon>Dikarya</taxon>
        <taxon>Basidiomycota</taxon>
        <taxon>Agaricomycotina</taxon>
        <taxon>Agaricomycetes</taxon>
        <taxon>Polyporales</taxon>
        <taxon>Polyporaceae</taxon>
        <taxon>Lentinus</taxon>
    </lineage>
</organism>
<evidence type="ECO:0000313" key="7">
    <source>
        <dbReference type="Proteomes" id="UP000256964"/>
    </source>
</evidence>
<feature type="non-terminal residue" evidence="6">
    <location>
        <position position="229"/>
    </location>
</feature>
<proteinExistence type="predicted"/>
<keyword evidence="2" id="KW-0479">Metal-binding</keyword>
<keyword evidence="3" id="KW-0863">Zinc-finger</keyword>
<evidence type="ECO:0000313" key="6">
    <source>
        <dbReference type="EMBL" id="RDX40979.1"/>
    </source>
</evidence>
<evidence type="ECO:0000256" key="4">
    <source>
        <dbReference type="ARBA" id="ARBA00022833"/>
    </source>
</evidence>
<reference evidence="6 7" key="1">
    <citation type="journal article" date="2018" name="Biotechnol. Biofuels">
        <title>Integrative visual omics of the white-rot fungus Polyporus brumalis exposes the biotechnological potential of its oxidative enzymes for delignifying raw plant biomass.</title>
        <authorList>
            <person name="Miyauchi S."/>
            <person name="Rancon A."/>
            <person name="Drula E."/>
            <person name="Hage H."/>
            <person name="Chaduli D."/>
            <person name="Favel A."/>
            <person name="Grisel S."/>
            <person name="Henrissat B."/>
            <person name="Herpoel-Gimbert I."/>
            <person name="Ruiz-Duenas F.J."/>
            <person name="Chevret D."/>
            <person name="Hainaut M."/>
            <person name="Lin J."/>
            <person name="Wang M."/>
            <person name="Pangilinan J."/>
            <person name="Lipzen A."/>
            <person name="Lesage-Meessen L."/>
            <person name="Navarro D."/>
            <person name="Riley R."/>
            <person name="Grigoriev I.V."/>
            <person name="Zhou S."/>
            <person name="Raouche S."/>
            <person name="Rosso M.N."/>
        </authorList>
    </citation>
    <scope>NUCLEOTIDE SEQUENCE [LARGE SCALE GENOMIC DNA]</scope>
    <source>
        <strain evidence="6 7">BRFM 1820</strain>
    </source>
</reference>
<keyword evidence="4" id="KW-0862">Zinc</keyword>
<keyword evidence="7" id="KW-1185">Reference proteome</keyword>
<dbReference type="InterPro" id="IPR052035">
    <property type="entry name" value="ZnF_BED_domain_contain"/>
</dbReference>
<evidence type="ECO:0000256" key="1">
    <source>
        <dbReference type="ARBA" id="ARBA00004123"/>
    </source>
</evidence>
<comment type="subcellular location">
    <subcellularLocation>
        <location evidence="1">Nucleus</location>
    </subcellularLocation>
</comment>
<dbReference type="SUPFAM" id="SSF140996">
    <property type="entry name" value="Hermes dimerisation domain"/>
    <property type="match status" value="1"/>
</dbReference>
<accession>A0A371CL31</accession>
<dbReference type="GO" id="GO:0005634">
    <property type="term" value="C:nucleus"/>
    <property type="evidence" value="ECO:0007669"/>
    <property type="project" value="UniProtKB-SubCell"/>
</dbReference>
<evidence type="ECO:0000256" key="5">
    <source>
        <dbReference type="ARBA" id="ARBA00023242"/>
    </source>
</evidence>
<dbReference type="AlphaFoldDB" id="A0A371CL31"/>
<dbReference type="EMBL" id="KZ857529">
    <property type="protein sequence ID" value="RDX40979.1"/>
    <property type="molecule type" value="Genomic_DNA"/>
</dbReference>
<dbReference type="PANTHER" id="PTHR46481:SF10">
    <property type="entry name" value="ZINC FINGER BED DOMAIN-CONTAINING PROTEIN 39"/>
    <property type="match status" value="1"/>
</dbReference>
<dbReference type="OrthoDB" id="2748260at2759"/>
<dbReference type="Proteomes" id="UP000256964">
    <property type="component" value="Unassembled WGS sequence"/>
</dbReference>
<feature type="non-terminal residue" evidence="6">
    <location>
        <position position="1"/>
    </location>
</feature>
<dbReference type="PANTHER" id="PTHR46481">
    <property type="entry name" value="ZINC FINGER BED DOMAIN-CONTAINING PROTEIN 4"/>
    <property type="match status" value="1"/>
</dbReference>
<keyword evidence="5" id="KW-0539">Nucleus</keyword>
<dbReference type="GO" id="GO:0008270">
    <property type="term" value="F:zinc ion binding"/>
    <property type="evidence" value="ECO:0007669"/>
    <property type="project" value="UniProtKB-KW"/>
</dbReference>
<protein>
    <submittedName>
        <fullName evidence="6">Uncharacterized protein</fullName>
    </submittedName>
</protein>
<dbReference type="STRING" id="139420.A0A371CL31"/>
<name>A0A371CL31_9APHY</name>
<gene>
    <name evidence="6" type="ORF">OH76DRAFT_1298906</name>
</gene>
<evidence type="ECO:0000256" key="3">
    <source>
        <dbReference type="ARBA" id="ARBA00022771"/>
    </source>
</evidence>
<sequence>VATLQGRWRSPIYAFYKADIEVAHVEGRRCLLFRCAARGCTTPPLRRYLDKKDRASSGNLFKHARACWGEDVVDQARELGDATRVRGTLVANILQNGTITEYFAPVKKGAAAYSNKPLTRSYRPFAIAKDPGFLRLMLNGRPTYYIPSPTTISRDLKVIFAIVRTRLARMLQEYAGRLHFATDSWTSPNHRPFVAFTVHLELNGAALKILLDIVELSKSHSGVNLAETF</sequence>